<dbReference type="AlphaFoldDB" id="A0A4Z0M7J2"/>
<feature type="domain" description="DUF403" evidence="1">
    <location>
        <begin position="512"/>
        <end position="832"/>
    </location>
</feature>
<feature type="domain" description="Circularly permuted ATP-grasp type 2" evidence="2">
    <location>
        <begin position="85"/>
        <end position="461"/>
    </location>
</feature>
<name>A0A4Z0M7J2_9GAMM</name>
<dbReference type="InterPro" id="IPR007296">
    <property type="entry name" value="DUF403"/>
</dbReference>
<dbReference type="Pfam" id="PF14403">
    <property type="entry name" value="CP_ATPgrasp_2"/>
    <property type="match status" value="1"/>
</dbReference>
<sequence>MPTQDQTRAAAAVSAPADAFHEAFQADGGVREHWQYLLDSFKELGPDELRLRQQTLDRILRDDGATYNDYSAGLTARPWGLDPVPFLLSSDEWNDIESGVRERAELFDLILRDLYGPRNLLKHGIIPPELLFSHDGFLRECQGLALPGEQQLIQYATDIVRGPDGALRVMSDRSQTPSGTGYALVNRMAMSRVFPSLFRDSHVHRLSLYFNNLRLKLSELNPNGEVARVAVLTPGAYNETYFEHVFLANYLGYPLVQGRDLTVRDGYVWLKTLDGLSRIDVILRRVDDVYCDPVELLSESQLGVPGLLETARMGNVTVVNPLGSGVLENRGLPRYLPAAAQYFFGRDLRLPSARCWWCGDPADLDYTLRNLDTLIVKTTSRGPDSRIVDGATLNPAQRTALAAQISEHPLRYAAQERLNPSLSPVWDGQAGENADLPLVLRSFAVAGESSYVVMPGGLTRVGAQSGAFEISNRLGSLSKDTWILASEPEKRTELDAGAEPRAAGTGWAGMELPSRVVDNLFWVGRYTERAEASLRLMRTVLSCLKGEHSIDPDSRPLLLRSVTHLTGTYPGFMAKKANTEAPIPELLSVIIDADRPGSITYSLHALLRAVDQVKEFMSADTQRILNDLRDEMAQLPELLQRDYSSAPEEALDRLVSTLLALAGLSQESMVRGQGWHFLDMGRRVERCLLTISLLRSLLVPKVSGEAESLLLETVLVSAEALMTYRRRYQRNVNIDDALDLLLLEPANPRSLAFQFERLREHLASLPADRQDTRLTPEQRLHLEAVSQLTLADLPKLAATQDDEFLRGGLDQLLARIQRLVSDIAGVVTDTYFEHTGGPQPMTLSERRDEP</sequence>
<dbReference type="Gene3D" id="3.30.1490.270">
    <property type="match status" value="1"/>
</dbReference>
<dbReference type="RefSeq" id="WP_135440894.1">
    <property type="nucleotide sequence ID" value="NZ_SRLE01000002.1"/>
</dbReference>
<evidence type="ECO:0000313" key="3">
    <source>
        <dbReference type="EMBL" id="TGD75642.1"/>
    </source>
</evidence>
<protein>
    <submittedName>
        <fullName evidence="3">Uncharacterized protein</fullName>
    </submittedName>
</protein>
<dbReference type="InterPro" id="IPR051680">
    <property type="entry name" value="ATP-dep_Glu-Cys_Ligase-2"/>
</dbReference>
<dbReference type="SUPFAM" id="SSF56059">
    <property type="entry name" value="Glutathione synthetase ATP-binding domain-like"/>
    <property type="match status" value="1"/>
</dbReference>
<evidence type="ECO:0000313" key="4">
    <source>
        <dbReference type="Proteomes" id="UP000298050"/>
    </source>
</evidence>
<organism evidence="3 4">
    <name type="scientific">Mangrovimicrobium sediminis</name>
    <dbReference type="NCBI Taxonomy" id="2562682"/>
    <lineage>
        <taxon>Bacteria</taxon>
        <taxon>Pseudomonadati</taxon>
        <taxon>Pseudomonadota</taxon>
        <taxon>Gammaproteobacteria</taxon>
        <taxon>Cellvibrionales</taxon>
        <taxon>Halieaceae</taxon>
        <taxon>Mangrovimicrobium</taxon>
    </lineage>
</organism>
<evidence type="ECO:0000259" key="2">
    <source>
        <dbReference type="Pfam" id="PF14403"/>
    </source>
</evidence>
<dbReference type="OrthoDB" id="9804079at2"/>
<dbReference type="PANTHER" id="PTHR34595:SF2">
    <property type="entry name" value="BLR2978 PROTEIN"/>
    <property type="match status" value="1"/>
</dbReference>
<dbReference type="PANTHER" id="PTHR34595">
    <property type="entry name" value="BLR5612 PROTEIN"/>
    <property type="match status" value="1"/>
</dbReference>
<evidence type="ECO:0000259" key="1">
    <source>
        <dbReference type="Pfam" id="PF04168"/>
    </source>
</evidence>
<proteinExistence type="predicted"/>
<dbReference type="Pfam" id="PF04168">
    <property type="entry name" value="Alpha-E"/>
    <property type="match status" value="1"/>
</dbReference>
<comment type="caution">
    <text evidence="3">The sequence shown here is derived from an EMBL/GenBank/DDBJ whole genome shotgun (WGS) entry which is preliminary data.</text>
</comment>
<dbReference type="Proteomes" id="UP000298050">
    <property type="component" value="Unassembled WGS sequence"/>
</dbReference>
<dbReference type="EMBL" id="SRLE01000002">
    <property type="protein sequence ID" value="TGD75642.1"/>
    <property type="molecule type" value="Genomic_DNA"/>
</dbReference>
<reference evidence="3 4" key="1">
    <citation type="submission" date="2019-04" db="EMBL/GenBank/DDBJ databases">
        <title>Taxonomy of novel Haliea sp. from mangrove soil of West Coast of India.</title>
        <authorList>
            <person name="Verma A."/>
            <person name="Kumar P."/>
            <person name="Krishnamurthi S."/>
        </authorList>
    </citation>
    <scope>NUCLEOTIDE SEQUENCE [LARGE SCALE GENOMIC DNA]</scope>
    <source>
        <strain evidence="3 4">SAOS-164</strain>
    </source>
</reference>
<keyword evidence="4" id="KW-1185">Reference proteome</keyword>
<dbReference type="InterPro" id="IPR025841">
    <property type="entry name" value="CP_ATPgrasp_2"/>
</dbReference>
<dbReference type="Gene3D" id="3.40.50.11290">
    <property type="match status" value="1"/>
</dbReference>
<accession>A0A4Z0M7J2</accession>
<gene>
    <name evidence="3" type="ORF">E4634_01775</name>
</gene>